<evidence type="ECO:0000256" key="1">
    <source>
        <dbReference type="SAM" id="Phobius"/>
    </source>
</evidence>
<dbReference type="Pfam" id="PF04123">
    <property type="entry name" value="DUF373"/>
    <property type="match status" value="1"/>
</dbReference>
<reference evidence="3" key="1">
    <citation type="submission" date="2020-07" db="EMBL/GenBank/DDBJ databases">
        <title>Metabolic diversity and evolutionary history of the archaeal phylum ###Micrarchaeota### uncovered from a freshwater lake metagenome.</title>
        <authorList>
            <person name="Kadnikov V.V."/>
            <person name="Savvichev A.S."/>
            <person name="Mardanov A.V."/>
            <person name="Beletsky A.V."/>
            <person name="Chupakov A.V."/>
            <person name="Kokryatskaya N.M."/>
            <person name="Pimenov N.V."/>
            <person name="Ravin N.V."/>
        </authorList>
    </citation>
    <scope>NUCLEOTIDE SEQUENCE [LARGE SCALE GENOMIC DNA]</scope>
</reference>
<feature type="transmembrane region" description="Helical" evidence="1">
    <location>
        <begin position="156"/>
        <end position="173"/>
    </location>
</feature>
<feature type="transmembrane region" description="Helical" evidence="1">
    <location>
        <begin position="219"/>
        <end position="237"/>
    </location>
</feature>
<sequence length="406" mass="45821">MAKKRILVLCVDRDNDLYEKVKISGPVIGKQANIDAAIKLALKDPEETDANTMFEAVRIYDSISKESNAEIATLTGDRALGYFADREIAKQIDYVLRNFRADSCILVSDGASDEQIMPIVQSRVKIDSVKLVVMKQAKELEKTYFVLLEKLKEPHYARIVWGVPAIIILLLIIGEMLGLGWKLPALLISIYLFLMGFGIEENIIRSFSNFQFSVEKLSFILYLSALPLLIISLVLGYQEFLVRAQETPETLKLAAYVLLRLLLLLPWAVSLIILGKIIDLLHERKKYAVVKYGLYAVSVFILWAVFTVACQWILAGVYFSDFVETLIAGTVVAFISLRVMEKIKVDLLTSMKLESKEVLTELGAYIGKIVGVDKRKGFIIVQTPFGHRLDFDFDRISDIGERVLIK</sequence>
<gene>
    <name evidence="2" type="ORF">Sv326_0916</name>
</gene>
<feature type="transmembrane region" description="Helical" evidence="1">
    <location>
        <begin position="293"/>
        <end position="316"/>
    </location>
</feature>
<evidence type="ECO:0000313" key="3">
    <source>
        <dbReference type="Proteomes" id="UP000510821"/>
    </source>
</evidence>
<dbReference type="Proteomes" id="UP000510821">
    <property type="component" value="Chromosome"/>
</dbReference>
<feature type="transmembrane region" description="Helical" evidence="1">
    <location>
        <begin position="322"/>
        <end position="340"/>
    </location>
</feature>
<feature type="transmembrane region" description="Helical" evidence="1">
    <location>
        <begin position="179"/>
        <end position="199"/>
    </location>
</feature>
<keyword evidence="1" id="KW-0812">Transmembrane</keyword>
<keyword evidence="1" id="KW-0472">Membrane</keyword>
<dbReference type="EMBL" id="CP058998">
    <property type="protein sequence ID" value="QLJ53091.1"/>
    <property type="molecule type" value="Genomic_DNA"/>
</dbReference>
<feature type="transmembrane region" description="Helical" evidence="1">
    <location>
        <begin position="257"/>
        <end position="281"/>
    </location>
</feature>
<proteinExistence type="predicted"/>
<evidence type="ECO:0008006" key="4">
    <source>
        <dbReference type="Google" id="ProtNLM"/>
    </source>
</evidence>
<organism evidence="2 3">
    <name type="scientific">Fermentimicrarchaeum limneticum</name>
    <dbReference type="NCBI Taxonomy" id="2795018"/>
    <lineage>
        <taxon>Archaea</taxon>
        <taxon>Candidatus Micrarchaeota</taxon>
        <taxon>Candidatus Fermentimicrarchaeales</taxon>
        <taxon>Candidatus Fermentimicrarchaeaceae</taxon>
        <taxon>Candidatus Fermentimicrarchaeum</taxon>
    </lineage>
</organism>
<dbReference type="AlphaFoldDB" id="A0A7D5XD63"/>
<dbReference type="InterPro" id="IPR007254">
    <property type="entry name" value="DUF373"/>
</dbReference>
<keyword evidence="1" id="KW-1133">Transmembrane helix</keyword>
<evidence type="ECO:0000313" key="2">
    <source>
        <dbReference type="EMBL" id="QLJ53091.1"/>
    </source>
</evidence>
<dbReference type="PANTHER" id="PTHR38815:SF1">
    <property type="entry name" value="DUF373 FAMILY PROTEIN"/>
    <property type="match status" value="1"/>
</dbReference>
<name>A0A7D5XD63_FERL1</name>
<dbReference type="KEGG" id="flt:Sv326_0916"/>
<accession>A0A7D5XD63</accession>
<dbReference type="PANTHER" id="PTHR38815">
    <property type="entry name" value="HYPOTHETICAL MEMBRANE PROTEIN, CONSERVED, DUF373 FAMILY"/>
    <property type="match status" value="1"/>
</dbReference>
<protein>
    <recommendedName>
        <fullName evidence="4">DUF373 family protein</fullName>
    </recommendedName>
</protein>